<dbReference type="PANTHER" id="PTHR46063:SF1">
    <property type="entry name" value="KELCH DOMAIN-CONTAINING PROTEIN 4"/>
    <property type="match status" value="1"/>
</dbReference>
<dbReference type="Pfam" id="PF24681">
    <property type="entry name" value="Kelch_KLHDC2_KLHL20_DRC7"/>
    <property type="match status" value="1"/>
</dbReference>
<keyword evidence="3" id="KW-1185">Reference proteome</keyword>
<gene>
    <name evidence="2" type="ORF">TeGR_g3627</name>
</gene>
<feature type="region of interest" description="Disordered" evidence="1">
    <location>
        <begin position="74"/>
        <end position="95"/>
    </location>
</feature>
<feature type="region of interest" description="Disordered" evidence="1">
    <location>
        <begin position="434"/>
        <end position="509"/>
    </location>
</feature>
<sequence length="707" mass="76198">MAKKTKKGKKLDPAKEAASLVRKALKANKQATKAARKEARLAGDDGGESSEEPADSADIDALLASFSRLDASSLTSSSAPCPPPAPRANCSLTSAAEQGGSRDTLLLFGGEYFDGKSNVCNSDLHAYHVPSRSFKVVRASPCPPPRCSHQAVAFNGGLYVFGGELATAEQYHHYADFWRLDLRSYRWEQVETVKGSQGPQARSGHRMCLWRGHLVLFGGFFESKTTTRWYNDVWTYSFSSSRWTNHPFSPLAQQPAPRSGCSLGCDPAGTCAFVAGGFTKLKNPAPGSCAESKTYSDAWRLDLAPILDGRGPVWERLAKKGAQPGPRSGASSCTWKSRLLVFAGVLDEEGDHHKVASVFYDELFGLDFEKRRWFQVRPEKGGGDAAAGGGDDAEVEVDMEEAPAATAGGGWTVDKLRRNVSTYVDAGGRVVTESGAAPRRKAAAEAPPQPPKAAEAGGESSGEEEEEKEEEEAKPPPAPPPPPPPSSSAFQPNHVSTTDSRGLPSAVARSTPLPRINAASCVRGNTMYVYGGLLEIGDREVTMDDFWCLDLARRRWECLFEGTMHLQVWKGEPGSDTESVVSEAPVLGGESEGEEEEEKEEEEGGFSSVRLGGGVEQVREEEEEGEEGGAVEAPAPGSGEPEKPNPGEGVKDYFARTRPYWEAKVGAVLMPKELKKQALAIATDAYRELGGTEDVKKKKKKKKEIEP</sequence>
<evidence type="ECO:0008006" key="4">
    <source>
        <dbReference type="Google" id="ProtNLM"/>
    </source>
</evidence>
<dbReference type="Proteomes" id="UP001165060">
    <property type="component" value="Unassembled WGS sequence"/>
</dbReference>
<protein>
    <recommendedName>
        <fullName evidence="4">DUF4110 domain-containing protein</fullName>
    </recommendedName>
</protein>
<feature type="compositionally biased region" description="Low complexity" evidence="1">
    <location>
        <begin position="630"/>
        <end position="639"/>
    </location>
</feature>
<feature type="compositionally biased region" description="Acidic residues" evidence="1">
    <location>
        <begin position="45"/>
        <end position="55"/>
    </location>
</feature>
<feature type="compositionally biased region" description="Basic residues" evidence="1">
    <location>
        <begin position="697"/>
        <end position="707"/>
    </location>
</feature>
<proteinExistence type="predicted"/>
<feature type="compositionally biased region" description="Acidic residues" evidence="1">
    <location>
        <begin position="461"/>
        <end position="472"/>
    </location>
</feature>
<dbReference type="InterPro" id="IPR015915">
    <property type="entry name" value="Kelch-typ_b-propeller"/>
</dbReference>
<comment type="caution">
    <text evidence="2">The sequence shown here is derived from an EMBL/GenBank/DDBJ whole genome shotgun (WGS) entry which is preliminary data.</text>
</comment>
<evidence type="ECO:0000256" key="1">
    <source>
        <dbReference type="SAM" id="MobiDB-lite"/>
    </source>
</evidence>
<feature type="region of interest" description="Disordered" evidence="1">
    <location>
        <begin position="22"/>
        <end position="55"/>
    </location>
</feature>
<evidence type="ECO:0000313" key="2">
    <source>
        <dbReference type="EMBL" id="GMI30818.1"/>
    </source>
</evidence>
<dbReference type="SUPFAM" id="SSF117281">
    <property type="entry name" value="Kelch motif"/>
    <property type="match status" value="1"/>
</dbReference>
<feature type="compositionally biased region" description="Basic and acidic residues" evidence="1">
    <location>
        <begin position="640"/>
        <end position="652"/>
    </location>
</feature>
<feature type="compositionally biased region" description="Acidic residues" evidence="1">
    <location>
        <begin position="591"/>
        <end position="604"/>
    </location>
</feature>
<feature type="region of interest" description="Disordered" evidence="1">
    <location>
        <begin position="571"/>
        <end position="652"/>
    </location>
</feature>
<dbReference type="PANTHER" id="PTHR46063">
    <property type="entry name" value="KELCH DOMAIN-CONTAINING PROTEIN"/>
    <property type="match status" value="1"/>
</dbReference>
<reference evidence="2 3" key="1">
    <citation type="journal article" date="2023" name="Commun. Biol.">
        <title>Genome analysis of Parmales, the sister group of diatoms, reveals the evolutionary specialization of diatoms from phago-mixotrophs to photoautotrophs.</title>
        <authorList>
            <person name="Ban H."/>
            <person name="Sato S."/>
            <person name="Yoshikawa S."/>
            <person name="Yamada K."/>
            <person name="Nakamura Y."/>
            <person name="Ichinomiya M."/>
            <person name="Sato N."/>
            <person name="Blanc-Mathieu R."/>
            <person name="Endo H."/>
            <person name="Kuwata A."/>
            <person name="Ogata H."/>
        </authorList>
    </citation>
    <scope>NUCLEOTIDE SEQUENCE [LARGE SCALE GENOMIC DNA]</scope>
</reference>
<dbReference type="Gene3D" id="2.120.10.80">
    <property type="entry name" value="Kelch-type beta propeller"/>
    <property type="match status" value="2"/>
</dbReference>
<organism evidence="2 3">
    <name type="scientific">Tetraparma gracilis</name>
    <dbReference type="NCBI Taxonomy" id="2962635"/>
    <lineage>
        <taxon>Eukaryota</taxon>
        <taxon>Sar</taxon>
        <taxon>Stramenopiles</taxon>
        <taxon>Ochrophyta</taxon>
        <taxon>Bolidophyceae</taxon>
        <taxon>Parmales</taxon>
        <taxon>Triparmaceae</taxon>
        <taxon>Tetraparma</taxon>
    </lineage>
</organism>
<accession>A0ABQ6MRM8</accession>
<dbReference type="InterPro" id="IPR006652">
    <property type="entry name" value="Kelch_1"/>
</dbReference>
<name>A0ABQ6MRM8_9STRA</name>
<feature type="region of interest" description="Disordered" evidence="1">
    <location>
        <begin position="688"/>
        <end position="707"/>
    </location>
</feature>
<evidence type="ECO:0000313" key="3">
    <source>
        <dbReference type="Proteomes" id="UP001165060"/>
    </source>
</evidence>
<dbReference type="EMBL" id="BRYB01001673">
    <property type="protein sequence ID" value="GMI30818.1"/>
    <property type="molecule type" value="Genomic_DNA"/>
</dbReference>
<dbReference type="Pfam" id="PF01344">
    <property type="entry name" value="Kelch_1"/>
    <property type="match status" value="1"/>
</dbReference>
<feature type="compositionally biased region" description="Pro residues" evidence="1">
    <location>
        <begin position="475"/>
        <end position="486"/>
    </location>
</feature>
<feature type="compositionally biased region" description="Acidic residues" evidence="1">
    <location>
        <begin position="619"/>
        <end position="629"/>
    </location>
</feature>
<feature type="compositionally biased region" description="Polar residues" evidence="1">
    <location>
        <begin position="490"/>
        <end position="500"/>
    </location>
</feature>
<dbReference type="InterPro" id="IPR052588">
    <property type="entry name" value="Kelch_domain_protein"/>
</dbReference>